<accession>A0A6M3LVV0</accession>
<reference evidence="1" key="1">
    <citation type="submission" date="2020-03" db="EMBL/GenBank/DDBJ databases">
        <title>The deep terrestrial virosphere.</title>
        <authorList>
            <person name="Holmfeldt K."/>
            <person name="Nilsson E."/>
            <person name="Simone D."/>
            <person name="Lopez-Fernandez M."/>
            <person name="Wu X."/>
            <person name="de Brujin I."/>
            <person name="Lundin D."/>
            <person name="Andersson A."/>
            <person name="Bertilsson S."/>
            <person name="Dopson M."/>
        </authorList>
    </citation>
    <scope>NUCLEOTIDE SEQUENCE</scope>
    <source>
        <strain evidence="1">MM171A00973</strain>
        <strain evidence="2">MM171B00522</strain>
    </source>
</reference>
<protein>
    <submittedName>
        <fullName evidence="1">Uncharacterized protein</fullName>
    </submittedName>
</protein>
<dbReference type="EMBL" id="MT143655">
    <property type="protein sequence ID" value="QJA99516.1"/>
    <property type="molecule type" value="Genomic_DNA"/>
</dbReference>
<dbReference type="EMBL" id="MT143866">
    <property type="protein sequence ID" value="QJB03948.1"/>
    <property type="molecule type" value="Genomic_DNA"/>
</dbReference>
<proteinExistence type="predicted"/>
<sequence length="70" mass="8219">MPKRRKYLPYALTAREKRSPKLRRKLSRCIKKVEKAQCPKRALRKDGTYNYARCKVNPVAICRATLARAK</sequence>
<organism evidence="1">
    <name type="scientific">viral metagenome</name>
    <dbReference type="NCBI Taxonomy" id="1070528"/>
    <lineage>
        <taxon>unclassified sequences</taxon>
        <taxon>metagenomes</taxon>
        <taxon>organismal metagenomes</taxon>
    </lineage>
</organism>
<evidence type="ECO:0000313" key="2">
    <source>
        <dbReference type="EMBL" id="QJB03948.1"/>
    </source>
</evidence>
<gene>
    <name evidence="1" type="ORF">MM171A00973_0001</name>
    <name evidence="2" type="ORF">MM171B00522_0028</name>
</gene>
<dbReference type="AlphaFoldDB" id="A0A6M3LVV0"/>
<evidence type="ECO:0000313" key="1">
    <source>
        <dbReference type="EMBL" id="QJA99516.1"/>
    </source>
</evidence>
<name>A0A6M3LVV0_9ZZZZ</name>